<dbReference type="Proteomes" id="UP000683000">
    <property type="component" value="Unassembled WGS sequence"/>
</dbReference>
<name>A0A8I3AAI3_9AGAM</name>
<evidence type="ECO:0000313" key="4">
    <source>
        <dbReference type="Proteomes" id="UP000683000"/>
    </source>
</evidence>
<reference evidence="3" key="1">
    <citation type="submission" date="2021-03" db="EMBL/GenBank/DDBJ databases">
        <title>Evolutionary innovations through gain and loss of genes in the ectomycorrhizal Boletales.</title>
        <authorList>
            <person name="Wu G."/>
            <person name="Miyauchi S."/>
            <person name="Morin E."/>
            <person name="Yang Z.-L."/>
            <person name="Xu J."/>
            <person name="Martin F.M."/>
        </authorList>
    </citation>
    <scope>NUCLEOTIDE SEQUENCE</scope>
    <source>
        <strain evidence="3">BR01</strain>
    </source>
</reference>
<organism evidence="3 4">
    <name type="scientific">Boletus reticuloceps</name>
    <dbReference type="NCBI Taxonomy" id="495285"/>
    <lineage>
        <taxon>Eukaryota</taxon>
        <taxon>Fungi</taxon>
        <taxon>Dikarya</taxon>
        <taxon>Basidiomycota</taxon>
        <taxon>Agaricomycotina</taxon>
        <taxon>Agaricomycetes</taxon>
        <taxon>Agaricomycetidae</taxon>
        <taxon>Boletales</taxon>
        <taxon>Boletineae</taxon>
        <taxon>Boletaceae</taxon>
        <taxon>Boletoideae</taxon>
        <taxon>Boletus</taxon>
    </lineage>
</organism>
<evidence type="ECO:0000256" key="2">
    <source>
        <dbReference type="SAM" id="MobiDB-lite"/>
    </source>
</evidence>
<sequence length="304" mass="33720">MLSKYYSSRLNVDVLHFEDLRAEDPTVMAPEYVDLLPPLAELEESDRWWENVPPSVSLKEPSLPLQAPHTSDMSMPDTPDMPNATERTKTKLMLKLRLPAPTGEAGRKSKRIPEVVVSRKKRPAEEDGPPQRDKRLKRASRRTIISDDDEDVPSPGPSKCSSLKGKARVVSPDPVEASEELEGSKVSPSFLSSLFELAVDCDLSSASTSNKKHACTMCVSQKTRCYIAGVFSIWHPRGKVAMSQHGSLQDLITKQQQEILEVKEQMKKLAKKLVVQEQEKAQLLSSVSTLQATVAQLTLSKSST</sequence>
<keyword evidence="4" id="KW-1185">Reference proteome</keyword>
<protein>
    <submittedName>
        <fullName evidence="3">Uncharacterized protein</fullName>
    </submittedName>
</protein>
<gene>
    <name evidence="3" type="ORF">JVT61DRAFT_13718</name>
</gene>
<keyword evidence="1" id="KW-0175">Coiled coil</keyword>
<dbReference type="EMBL" id="JAGFBS010000007">
    <property type="protein sequence ID" value="KAG6378038.1"/>
    <property type="molecule type" value="Genomic_DNA"/>
</dbReference>
<feature type="coiled-coil region" evidence="1">
    <location>
        <begin position="252"/>
        <end position="286"/>
    </location>
</feature>
<evidence type="ECO:0000313" key="3">
    <source>
        <dbReference type="EMBL" id="KAG6378038.1"/>
    </source>
</evidence>
<comment type="caution">
    <text evidence="3">The sequence shown here is derived from an EMBL/GenBank/DDBJ whole genome shotgun (WGS) entry which is preliminary data.</text>
</comment>
<feature type="compositionally biased region" description="Basic and acidic residues" evidence="2">
    <location>
        <begin position="123"/>
        <end position="133"/>
    </location>
</feature>
<dbReference type="AlphaFoldDB" id="A0A8I3AAI3"/>
<feature type="region of interest" description="Disordered" evidence="2">
    <location>
        <begin position="56"/>
        <end position="181"/>
    </location>
</feature>
<proteinExistence type="predicted"/>
<accession>A0A8I3AAI3</accession>
<dbReference type="OrthoDB" id="2684984at2759"/>
<evidence type="ECO:0000256" key="1">
    <source>
        <dbReference type="SAM" id="Coils"/>
    </source>
</evidence>